<dbReference type="Pfam" id="PF04932">
    <property type="entry name" value="Wzy_C"/>
    <property type="match status" value="1"/>
</dbReference>
<reference evidence="7 8" key="1">
    <citation type="journal article" date="2016" name="Nat. Commun.">
        <title>Thousands of microbial genomes shed light on interconnected biogeochemical processes in an aquifer system.</title>
        <authorList>
            <person name="Anantharaman K."/>
            <person name="Brown C.T."/>
            <person name="Hug L.A."/>
            <person name="Sharon I."/>
            <person name="Castelle C.J."/>
            <person name="Probst A.J."/>
            <person name="Thomas B.C."/>
            <person name="Singh A."/>
            <person name="Wilkins M.J."/>
            <person name="Karaoz U."/>
            <person name="Brodie E.L."/>
            <person name="Williams K.H."/>
            <person name="Hubbard S.S."/>
            <person name="Banfield J.F."/>
        </authorList>
    </citation>
    <scope>NUCLEOTIDE SEQUENCE [LARGE SCALE GENOMIC DNA]</scope>
</reference>
<keyword evidence="4 5" id="KW-0472">Membrane</keyword>
<comment type="subcellular location">
    <subcellularLocation>
        <location evidence="1">Membrane</location>
        <topology evidence="1">Multi-pass membrane protein</topology>
    </subcellularLocation>
</comment>
<keyword evidence="3 5" id="KW-1133">Transmembrane helix</keyword>
<proteinExistence type="predicted"/>
<dbReference type="AlphaFoldDB" id="A0A1F6XNB6"/>
<dbReference type="EMBL" id="MFVE01000005">
    <property type="protein sequence ID" value="OGI95605.1"/>
    <property type="molecule type" value="Genomic_DNA"/>
</dbReference>
<dbReference type="InterPro" id="IPR051533">
    <property type="entry name" value="WaaL-like"/>
</dbReference>
<evidence type="ECO:0000313" key="8">
    <source>
        <dbReference type="Proteomes" id="UP000178104"/>
    </source>
</evidence>
<comment type="caution">
    <text evidence="7">The sequence shown here is derived from an EMBL/GenBank/DDBJ whole genome shotgun (WGS) entry which is preliminary data.</text>
</comment>
<feature type="transmembrane region" description="Helical" evidence="5">
    <location>
        <begin position="404"/>
        <end position="436"/>
    </location>
</feature>
<feature type="transmembrane region" description="Helical" evidence="5">
    <location>
        <begin position="242"/>
        <end position="262"/>
    </location>
</feature>
<dbReference type="PANTHER" id="PTHR37422">
    <property type="entry name" value="TEICHURONIC ACID BIOSYNTHESIS PROTEIN TUAE"/>
    <property type="match status" value="1"/>
</dbReference>
<feature type="transmembrane region" description="Helical" evidence="5">
    <location>
        <begin position="72"/>
        <end position="92"/>
    </location>
</feature>
<feature type="transmembrane region" description="Helical" evidence="5">
    <location>
        <begin position="373"/>
        <end position="392"/>
    </location>
</feature>
<evidence type="ECO:0000256" key="2">
    <source>
        <dbReference type="ARBA" id="ARBA00022692"/>
    </source>
</evidence>
<feature type="domain" description="O-antigen ligase-related" evidence="6">
    <location>
        <begin position="237"/>
        <end position="380"/>
    </location>
</feature>
<sequence>MEDNTKDSLSLKILRVLLISTPFLSTLIYIPGFTFPGSFPKAIFLYIAVSIILVVWLINIYRSGVVVFKKNWITIAVFVYILVLFIGGVASGHFEESFFGAISRMTGIATMLYISGWYLVASSVLKPHHFTYVFRTLLFSGAILAVISFLGINGFNLKAFSFLEQGGSLFSNNTFSGIYYVFAFFFGAILFTKKDSLKWQISYALAMLVILINPDIFNFQIWQNIGMVKELFSHPLLVLGTARASAAVMGIGIILTLVLYVIHRIRVSALVKGVLFSFIMLVLIGISLGFVGSTIAQKGFGADFFASQNDFHRPTAWKQVASGFSNRPLLGYGINNVEYAFQDTLGPEIPFIKGDKWFDKAHNIWLDLALETGILGILSVIILFILACWYSFKHYRDTRDISLPLVLLLLVLHLIQIQTSFNLVTSMFMIFILFAYVSSFSGEEISYSISSHRTKLITLCALAVLIIGAMIFTAIIPAKHSRELVGALVSANFERRMNMYKSSYSIYGYSAYYVYFVTEQFTNALLENPAEFDNDEARKGIAVEYNAMIDLYEAHYNQYRDNLRYNMNYAHTIFIARLFGVDRLDRAGALIARAQELSTRIPQVFWLASLHAKYTGNEKLALEEADKAIVLCEAVRAKFDENQLGHFCGVSYSLRGFLEKTKGLKNKLYFHLQEV</sequence>
<dbReference type="PANTHER" id="PTHR37422:SF13">
    <property type="entry name" value="LIPOPOLYSACCHARIDE BIOSYNTHESIS PROTEIN PA4999-RELATED"/>
    <property type="match status" value="1"/>
</dbReference>
<dbReference type="InterPro" id="IPR007016">
    <property type="entry name" value="O-antigen_ligase-rel_domated"/>
</dbReference>
<feature type="transmembrane region" description="Helical" evidence="5">
    <location>
        <begin position="456"/>
        <end position="476"/>
    </location>
</feature>
<feature type="transmembrane region" description="Helical" evidence="5">
    <location>
        <begin position="12"/>
        <end position="30"/>
    </location>
</feature>
<feature type="transmembrane region" description="Helical" evidence="5">
    <location>
        <begin position="274"/>
        <end position="296"/>
    </location>
</feature>
<organism evidence="7 8">
    <name type="scientific">Candidatus Nomurabacteria bacterium RIFCSPLOWO2_01_FULL_42_17</name>
    <dbReference type="NCBI Taxonomy" id="1801780"/>
    <lineage>
        <taxon>Bacteria</taxon>
        <taxon>Candidatus Nomuraibacteriota</taxon>
    </lineage>
</organism>
<gene>
    <name evidence="7" type="ORF">A2917_03590</name>
</gene>
<evidence type="ECO:0000259" key="6">
    <source>
        <dbReference type="Pfam" id="PF04932"/>
    </source>
</evidence>
<protein>
    <recommendedName>
        <fullName evidence="6">O-antigen ligase-related domain-containing protein</fullName>
    </recommendedName>
</protein>
<evidence type="ECO:0000256" key="4">
    <source>
        <dbReference type="ARBA" id="ARBA00023136"/>
    </source>
</evidence>
<feature type="transmembrane region" description="Helical" evidence="5">
    <location>
        <begin position="132"/>
        <end position="155"/>
    </location>
</feature>
<feature type="transmembrane region" description="Helical" evidence="5">
    <location>
        <begin position="98"/>
        <end position="120"/>
    </location>
</feature>
<evidence type="ECO:0000313" key="7">
    <source>
        <dbReference type="EMBL" id="OGI95605.1"/>
    </source>
</evidence>
<feature type="transmembrane region" description="Helical" evidence="5">
    <location>
        <begin position="175"/>
        <end position="191"/>
    </location>
</feature>
<feature type="transmembrane region" description="Helical" evidence="5">
    <location>
        <begin position="42"/>
        <end position="60"/>
    </location>
</feature>
<keyword evidence="2 5" id="KW-0812">Transmembrane</keyword>
<dbReference type="Proteomes" id="UP000178104">
    <property type="component" value="Unassembled WGS sequence"/>
</dbReference>
<dbReference type="GO" id="GO:0016020">
    <property type="term" value="C:membrane"/>
    <property type="evidence" value="ECO:0007669"/>
    <property type="project" value="UniProtKB-SubCell"/>
</dbReference>
<evidence type="ECO:0000256" key="3">
    <source>
        <dbReference type="ARBA" id="ARBA00022989"/>
    </source>
</evidence>
<evidence type="ECO:0000256" key="1">
    <source>
        <dbReference type="ARBA" id="ARBA00004141"/>
    </source>
</evidence>
<dbReference type="STRING" id="1801780.A2917_03590"/>
<feature type="transmembrane region" description="Helical" evidence="5">
    <location>
        <begin position="203"/>
        <end position="222"/>
    </location>
</feature>
<accession>A0A1F6XNB6</accession>
<evidence type="ECO:0000256" key="5">
    <source>
        <dbReference type="SAM" id="Phobius"/>
    </source>
</evidence>
<name>A0A1F6XNB6_9BACT</name>